<feature type="compositionally biased region" description="Basic and acidic residues" evidence="4">
    <location>
        <begin position="1"/>
        <end position="25"/>
    </location>
</feature>
<sequence length="533" mass="60102">MESPDRSTEGVKEDDGTPIVEKQDLDSFEDKDEQRDFSSTHGSDVLNEGMQVYLNEEYPLSLKQHSGADNDAPQSLTTRSNLMELSSPAKNCEDSSLPFGSDLNHNGGRRISDYSSEGLEEIPARDYQSNNLKEEMEGADHVSLPGEFQTEYSYSLPHDTLMAGDNNKFYEAIDGQPSNHYNGGSPTLDETANGGLDSTSANFHSEKAEIDVEMDGTNSNSHNEMKDNDYPSVVASENGGMVWENSSLHSPQRDQNASPSPERQFSISAERSPHSQPSSPIHPSSRQKELPSPTYRDKKLEPSPSPSRKKRSPSPEKHDVIQKRASSRDRSSPPRQKSPSGKTSHRDSCHRDNSPRRRVSASPRRRDSPRRRGRTTSRSPVRRRDSPGNRRDVCRRSRSRSPFARDRSRRSPRRRHSPRRRSPPPSYSRRRSPRRPWSPPANRNNGLGKPGNNLFVAGFSYATTERDLEKKFSRFGRVTDVRIVRDRRSGESRGFGFLSLDKDENADAAIRAIDQTEWNGRILLVEKSKTSTR</sequence>
<comment type="subcellular location">
    <subcellularLocation>
        <location evidence="1">Nucleus</location>
    </subcellularLocation>
</comment>
<dbReference type="InterPro" id="IPR051183">
    <property type="entry name" value="U1_U11-U12_snRNP_70-35kDa"/>
</dbReference>
<reference evidence="6" key="2">
    <citation type="submission" date="2023-04" db="EMBL/GenBank/DDBJ databases">
        <authorList>
            <person name="Bruccoleri R.E."/>
            <person name="Oakeley E.J."/>
            <person name="Faust A.-M."/>
            <person name="Dessus-Babus S."/>
            <person name="Altorfer M."/>
            <person name="Burckhardt D."/>
            <person name="Oertli M."/>
            <person name="Naumann U."/>
            <person name="Petersen F."/>
            <person name="Wong J."/>
        </authorList>
    </citation>
    <scope>NUCLEOTIDE SEQUENCE</scope>
    <source>
        <strain evidence="6">GSM-AAB239-AS_SAM_17_03QT</strain>
        <tissue evidence="6">Leaf</tissue>
    </source>
</reference>
<dbReference type="InterPro" id="IPR035979">
    <property type="entry name" value="RBD_domain_sf"/>
</dbReference>
<feature type="region of interest" description="Disordered" evidence="4">
    <location>
        <begin position="86"/>
        <end position="125"/>
    </location>
</feature>
<dbReference type="Pfam" id="PF00076">
    <property type="entry name" value="RRM_1"/>
    <property type="match status" value="1"/>
</dbReference>
<organism evidence="6 7">
    <name type="scientific">Iris pallida</name>
    <name type="common">Sweet iris</name>
    <dbReference type="NCBI Taxonomy" id="29817"/>
    <lineage>
        <taxon>Eukaryota</taxon>
        <taxon>Viridiplantae</taxon>
        <taxon>Streptophyta</taxon>
        <taxon>Embryophyta</taxon>
        <taxon>Tracheophyta</taxon>
        <taxon>Spermatophyta</taxon>
        <taxon>Magnoliopsida</taxon>
        <taxon>Liliopsida</taxon>
        <taxon>Asparagales</taxon>
        <taxon>Iridaceae</taxon>
        <taxon>Iridoideae</taxon>
        <taxon>Irideae</taxon>
        <taxon>Iris</taxon>
    </lineage>
</organism>
<dbReference type="GO" id="GO:0030619">
    <property type="term" value="F:U1 snRNA binding"/>
    <property type="evidence" value="ECO:0007669"/>
    <property type="project" value="TreeGrafter"/>
</dbReference>
<dbReference type="SMART" id="SM00360">
    <property type="entry name" value="RRM"/>
    <property type="match status" value="1"/>
</dbReference>
<evidence type="ECO:0000259" key="5">
    <source>
        <dbReference type="PROSITE" id="PS50102"/>
    </source>
</evidence>
<keyword evidence="3" id="KW-0694">RNA-binding</keyword>
<feature type="compositionally biased region" description="Basic and acidic residues" evidence="4">
    <location>
        <begin position="313"/>
        <end position="332"/>
    </location>
</feature>
<dbReference type="PROSITE" id="PS50102">
    <property type="entry name" value="RRM"/>
    <property type="match status" value="1"/>
</dbReference>
<feature type="compositionally biased region" description="Basic and acidic residues" evidence="4">
    <location>
        <begin position="382"/>
        <end position="395"/>
    </location>
</feature>
<feature type="compositionally biased region" description="Low complexity" evidence="4">
    <location>
        <begin position="274"/>
        <end position="284"/>
    </location>
</feature>
<dbReference type="PANTHER" id="PTHR13952:SF9">
    <property type="entry name" value="SERINE_ARGININE REPETITIVE MATRIX PROTEIN 1-LIKE"/>
    <property type="match status" value="1"/>
</dbReference>
<evidence type="ECO:0000256" key="2">
    <source>
        <dbReference type="ARBA" id="ARBA00023242"/>
    </source>
</evidence>
<dbReference type="Gene3D" id="3.30.70.330">
    <property type="match status" value="1"/>
</dbReference>
<feature type="compositionally biased region" description="Polar residues" evidence="4">
    <location>
        <begin position="244"/>
        <end position="269"/>
    </location>
</feature>
<dbReference type="FunFam" id="3.30.70.330:FF:000535">
    <property type="entry name" value="Serine/arginine-rich splicing factor SR45a"/>
    <property type="match status" value="1"/>
</dbReference>
<dbReference type="GO" id="GO:0016853">
    <property type="term" value="F:isomerase activity"/>
    <property type="evidence" value="ECO:0007669"/>
    <property type="project" value="UniProtKB-KW"/>
</dbReference>
<dbReference type="GO" id="GO:0071004">
    <property type="term" value="C:U2-type prespliceosome"/>
    <property type="evidence" value="ECO:0007669"/>
    <property type="project" value="TreeGrafter"/>
</dbReference>
<feature type="region of interest" description="Disordered" evidence="4">
    <location>
        <begin position="171"/>
        <end position="453"/>
    </location>
</feature>
<protein>
    <submittedName>
        <fullName evidence="6">Peptidyl-prolyl cis-trans isomerase CYP63-like isoform X1</fullName>
    </submittedName>
</protein>
<feature type="compositionally biased region" description="Basic and acidic residues" evidence="4">
    <location>
        <begin position="344"/>
        <end position="355"/>
    </location>
</feature>
<evidence type="ECO:0000256" key="1">
    <source>
        <dbReference type="ARBA" id="ARBA00004123"/>
    </source>
</evidence>
<dbReference type="PANTHER" id="PTHR13952">
    <property type="entry name" value="U1 SMALL NUCLEAR RIBONUCLEOPROTEIN 70 KD"/>
    <property type="match status" value="1"/>
</dbReference>
<feature type="domain" description="RRM" evidence="5">
    <location>
        <begin position="452"/>
        <end position="530"/>
    </location>
</feature>
<keyword evidence="2" id="KW-0539">Nucleus</keyword>
<comment type="caution">
    <text evidence="6">The sequence shown here is derived from an EMBL/GenBank/DDBJ whole genome shotgun (WGS) entry which is preliminary data.</text>
</comment>
<name>A0AAX6H2E5_IRIPA</name>
<keyword evidence="7" id="KW-1185">Reference proteome</keyword>
<evidence type="ECO:0000313" key="6">
    <source>
        <dbReference type="EMBL" id="KAJ6834983.1"/>
    </source>
</evidence>
<dbReference type="Proteomes" id="UP001140949">
    <property type="component" value="Unassembled WGS sequence"/>
</dbReference>
<evidence type="ECO:0000256" key="3">
    <source>
        <dbReference type="PROSITE-ProRule" id="PRU00176"/>
    </source>
</evidence>
<proteinExistence type="predicted"/>
<evidence type="ECO:0000313" key="7">
    <source>
        <dbReference type="Proteomes" id="UP001140949"/>
    </source>
</evidence>
<dbReference type="InterPro" id="IPR000504">
    <property type="entry name" value="RRM_dom"/>
</dbReference>
<feature type="region of interest" description="Disordered" evidence="4">
    <location>
        <begin position="1"/>
        <end position="50"/>
    </location>
</feature>
<gene>
    <name evidence="6" type="ORF">M6B38_123270</name>
</gene>
<reference evidence="6" key="1">
    <citation type="journal article" date="2023" name="GigaByte">
        <title>Genome assembly of the bearded iris, Iris pallida Lam.</title>
        <authorList>
            <person name="Bruccoleri R.E."/>
            <person name="Oakeley E.J."/>
            <person name="Faust A.M.E."/>
            <person name="Altorfer M."/>
            <person name="Dessus-Babus S."/>
            <person name="Burckhardt D."/>
            <person name="Oertli M."/>
            <person name="Naumann U."/>
            <person name="Petersen F."/>
            <person name="Wong J."/>
        </authorList>
    </citation>
    <scope>NUCLEOTIDE SEQUENCE</scope>
    <source>
        <strain evidence="6">GSM-AAB239-AS_SAM_17_03QT</strain>
    </source>
</reference>
<dbReference type="InterPro" id="IPR012677">
    <property type="entry name" value="Nucleotide-bd_a/b_plait_sf"/>
</dbReference>
<keyword evidence="6" id="KW-0413">Isomerase</keyword>
<dbReference type="AlphaFoldDB" id="A0AAX6H2E5"/>
<dbReference type="EMBL" id="JANAVB010013598">
    <property type="protein sequence ID" value="KAJ6834983.1"/>
    <property type="molecule type" value="Genomic_DNA"/>
</dbReference>
<dbReference type="GO" id="GO:0000398">
    <property type="term" value="P:mRNA splicing, via spliceosome"/>
    <property type="evidence" value="ECO:0007669"/>
    <property type="project" value="TreeGrafter"/>
</dbReference>
<evidence type="ECO:0000256" key="4">
    <source>
        <dbReference type="SAM" id="MobiDB-lite"/>
    </source>
</evidence>
<dbReference type="GO" id="GO:0071011">
    <property type="term" value="C:precatalytic spliceosome"/>
    <property type="evidence" value="ECO:0007669"/>
    <property type="project" value="TreeGrafter"/>
</dbReference>
<dbReference type="GO" id="GO:0005685">
    <property type="term" value="C:U1 snRNP"/>
    <property type="evidence" value="ECO:0007669"/>
    <property type="project" value="TreeGrafter"/>
</dbReference>
<dbReference type="SUPFAM" id="SSF54928">
    <property type="entry name" value="RNA-binding domain, RBD"/>
    <property type="match status" value="1"/>
</dbReference>
<feature type="compositionally biased region" description="Polar residues" evidence="4">
    <location>
        <begin position="176"/>
        <end position="203"/>
    </location>
</feature>
<feature type="compositionally biased region" description="Basic residues" evidence="4">
    <location>
        <begin position="407"/>
        <end position="434"/>
    </location>
</feature>
<dbReference type="GO" id="GO:0003729">
    <property type="term" value="F:mRNA binding"/>
    <property type="evidence" value="ECO:0007669"/>
    <property type="project" value="TreeGrafter"/>
</dbReference>
<accession>A0AAX6H2E5</accession>